<keyword evidence="3" id="KW-1185">Reference proteome</keyword>
<sequence>MTHCACAETPAEPGSRSTGVPPCGPALHCTIIIRLVKKKVSRKAALDAIA</sequence>
<evidence type="ECO:0000313" key="2">
    <source>
        <dbReference type="EMBL" id="KAG7298259.1"/>
    </source>
</evidence>
<accession>A0ABQ7PZ49</accession>
<gene>
    <name evidence="2" type="ORF">JYU34_019080</name>
</gene>
<evidence type="ECO:0000313" key="3">
    <source>
        <dbReference type="Proteomes" id="UP000823941"/>
    </source>
</evidence>
<comment type="caution">
    <text evidence="2">The sequence shown here is derived from an EMBL/GenBank/DDBJ whole genome shotgun (WGS) entry which is preliminary data.</text>
</comment>
<feature type="region of interest" description="Disordered" evidence="1">
    <location>
        <begin position="1"/>
        <end position="20"/>
    </location>
</feature>
<dbReference type="EMBL" id="JAHIBW010000025">
    <property type="protein sequence ID" value="KAG7298259.1"/>
    <property type="molecule type" value="Genomic_DNA"/>
</dbReference>
<protein>
    <submittedName>
        <fullName evidence="2">Uncharacterized protein</fullName>
    </submittedName>
</protein>
<dbReference type="Proteomes" id="UP000823941">
    <property type="component" value="Chromosome 25"/>
</dbReference>
<name>A0ABQ7PZ49_PLUXY</name>
<proteinExistence type="predicted"/>
<reference evidence="2 3" key="1">
    <citation type="submission" date="2021-06" db="EMBL/GenBank/DDBJ databases">
        <title>A haploid diamondback moth (Plutella xylostella L.) genome assembly resolves 31 chromosomes and identifies a diamide resistance mutation.</title>
        <authorList>
            <person name="Ward C.M."/>
            <person name="Perry K.D."/>
            <person name="Baker G."/>
            <person name="Powis K."/>
            <person name="Heckel D.G."/>
            <person name="Baxter S.W."/>
        </authorList>
    </citation>
    <scope>NUCLEOTIDE SEQUENCE [LARGE SCALE GENOMIC DNA]</scope>
    <source>
        <strain evidence="2 3">LV</strain>
        <tissue evidence="2">Single pupa</tissue>
    </source>
</reference>
<organism evidence="2 3">
    <name type="scientific">Plutella xylostella</name>
    <name type="common">Diamondback moth</name>
    <name type="synonym">Plutella maculipennis</name>
    <dbReference type="NCBI Taxonomy" id="51655"/>
    <lineage>
        <taxon>Eukaryota</taxon>
        <taxon>Metazoa</taxon>
        <taxon>Ecdysozoa</taxon>
        <taxon>Arthropoda</taxon>
        <taxon>Hexapoda</taxon>
        <taxon>Insecta</taxon>
        <taxon>Pterygota</taxon>
        <taxon>Neoptera</taxon>
        <taxon>Endopterygota</taxon>
        <taxon>Lepidoptera</taxon>
        <taxon>Glossata</taxon>
        <taxon>Ditrysia</taxon>
        <taxon>Yponomeutoidea</taxon>
        <taxon>Plutellidae</taxon>
        <taxon>Plutella</taxon>
    </lineage>
</organism>
<evidence type="ECO:0000256" key="1">
    <source>
        <dbReference type="SAM" id="MobiDB-lite"/>
    </source>
</evidence>